<feature type="region of interest" description="Disordered" evidence="6">
    <location>
        <begin position="753"/>
        <end position="801"/>
    </location>
</feature>
<proteinExistence type="predicted"/>
<keyword evidence="10" id="KW-1185">Reference proteome</keyword>
<evidence type="ECO:0000256" key="2">
    <source>
        <dbReference type="ARBA" id="ARBA00023155"/>
    </source>
</evidence>
<dbReference type="GO" id="GO:0003677">
    <property type="term" value="F:DNA binding"/>
    <property type="evidence" value="ECO:0007669"/>
    <property type="project" value="UniProtKB-UniRule"/>
</dbReference>
<dbReference type="InterPro" id="IPR013087">
    <property type="entry name" value="Znf_C2H2_type"/>
</dbReference>
<dbReference type="KEGG" id="cdet:87945576"/>
<feature type="compositionally biased region" description="Polar residues" evidence="6">
    <location>
        <begin position="770"/>
        <end position="790"/>
    </location>
</feature>
<dbReference type="SMART" id="SM00355">
    <property type="entry name" value="ZnF_C2H2"/>
    <property type="match status" value="3"/>
</dbReference>
<dbReference type="InterPro" id="IPR001356">
    <property type="entry name" value="HD"/>
</dbReference>
<feature type="domain" description="C2H2-type" evidence="8">
    <location>
        <begin position="361"/>
        <end position="389"/>
    </location>
</feature>
<feature type="DNA-binding region" description="Homeobox" evidence="5">
    <location>
        <begin position="147"/>
        <end position="209"/>
    </location>
</feature>
<evidence type="ECO:0000256" key="1">
    <source>
        <dbReference type="ARBA" id="ARBA00023125"/>
    </source>
</evidence>
<comment type="subcellular location">
    <subcellularLocation>
        <location evidence="5">Nucleus</location>
    </subcellularLocation>
</comment>
<feature type="compositionally biased region" description="Low complexity" evidence="6">
    <location>
        <begin position="293"/>
        <end position="326"/>
    </location>
</feature>
<organism evidence="9 10">
    <name type="scientific">Colletotrichum destructivum</name>
    <dbReference type="NCBI Taxonomy" id="34406"/>
    <lineage>
        <taxon>Eukaryota</taxon>
        <taxon>Fungi</taxon>
        <taxon>Dikarya</taxon>
        <taxon>Ascomycota</taxon>
        <taxon>Pezizomycotina</taxon>
        <taxon>Sordariomycetes</taxon>
        <taxon>Hypocreomycetidae</taxon>
        <taxon>Glomerellales</taxon>
        <taxon>Glomerellaceae</taxon>
        <taxon>Colletotrichum</taxon>
        <taxon>Colletotrichum destructivum species complex</taxon>
    </lineage>
</organism>
<dbReference type="GO" id="GO:0005634">
    <property type="term" value="C:nucleus"/>
    <property type="evidence" value="ECO:0007669"/>
    <property type="project" value="UniProtKB-SubCell"/>
</dbReference>
<dbReference type="PROSITE" id="PS50157">
    <property type="entry name" value="ZINC_FINGER_C2H2_2"/>
    <property type="match status" value="1"/>
</dbReference>
<gene>
    <name evidence="9" type="ORF">CDEST_09073</name>
</gene>
<dbReference type="InterPro" id="IPR008422">
    <property type="entry name" value="KN_HD"/>
</dbReference>
<dbReference type="InterPro" id="IPR050224">
    <property type="entry name" value="TALE_homeobox"/>
</dbReference>
<dbReference type="Gene3D" id="3.30.160.60">
    <property type="entry name" value="Classic Zinc Finger"/>
    <property type="match status" value="1"/>
</dbReference>
<dbReference type="Pfam" id="PF05920">
    <property type="entry name" value="Homeobox_KN"/>
    <property type="match status" value="1"/>
</dbReference>
<dbReference type="Proteomes" id="UP001322277">
    <property type="component" value="Chromosome 5"/>
</dbReference>
<keyword evidence="4" id="KW-0862">Zinc</keyword>
<evidence type="ECO:0000256" key="3">
    <source>
        <dbReference type="ARBA" id="ARBA00023242"/>
    </source>
</evidence>
<sequence>MDKETGAANGALTLGFDDYTAALELNSITSNFVDNNQLDIATFGAEQDGFTYDNPGGGRVSGTDLGTLGIDSSYQDAFGFGAAMAGSSMQDINMNLTDRQPMNGTFDEPGVFMFSEAFGDGEPMGHLFNYDQNVVAQTLQPSDATTPPKIGTRFSSKSLRVLKTWLANNNHHPYPTAEDMEMLQRQTALSRQQITNWLANTRRRTRFKVPPKRPPSPAVTSARTLPINIPQGGILPEALHNLNPLERWQVSPPEHEPASVSAIAHAVSGFSSDGEDLADKSLTDSVPPARSLYGHSSASSAGTSHSSRSSANSAYSHNSRSSLRSLDPLGASAVRRRRRRAVAKRPEPQGTGTLWQTASTYQCTFCTETFKTKHNWQRHEKSLHLSLERWECAPTGPTVPDASGQLVCVFCGEADPDKRHLEKHNYQACRDRLSEDRTFYRKDHLQQHLKLVHEAKFLRWPMGDWKYESEVIRSRCGFCGWSMTTWNDRIDHLAEHFKDGKTMADWHGDWGFDDAVLKMVENSMAPCKCPESGPPPGTHKHTSNTNRQQSTHSLRHLDMIHMERYSPWPFTTKQGVPETPPNAFELIKLELEHFSAEHLTTKDRTPTSTELLYESCCVIFGCDSLSFSKRPATSTQSWLRDLLMSSEPVVQQARIRPMKDNSKSRFTYLSINGKANIFEACGLEEQLLNFVDLSKMVEARLSDEELQSEACSIVERTEAASLHPSAAFASFLIDLIKGSSHWLAAFRQRANLPPSRASSTPRSDPKAPESSDSVPMIDSQQKPASNSTLDPTQPASSPTATTTVAAATFSPGSGIKGGDAAAPSTFFVNEDNCYRKLVRELTRFVTITTSPRNPNRRIPTDAELQHQARWISFEDDDPWNQTPADNADWLRDFKREMGILDGELSPSQG</sequence>
<dbReference type="EMBL" id="CP137309">
    <property type="protein sequence ID" value="WQF84059.1"/>
    <property type="molecule type" value="Genomic_DNA"/>
</dbReference>
<dbReference type="GO" id="GO:0006355">
    <property type="term" value="P:regulation of DNA-templated transcription"/>
    <property type="evidence" value="ECO:0007669"/>
    <property type="project" value="InterPro"/>
</dbReference>
<dbReference type="CDD" id="cd00086">
    <property type="entry name" value="homeodomain"/>
    <property type="match status" value="1"/>
</dbReference>
<keyword evidence="4" id="KW-0479">Metal-binding</keyword>
<reference evidence="10" key="1">
    <citation type="journal article" date="2023" name="bioRxiv">
        <title>Complete genome of the Medicago anthracnose fungus, Colletotrichum destructivum, reveals a mini-chromosome-like region within a core chromosome.</title>
        <authorList>
            <person name="Lapalu N."/>
            <person name="Simon A."/>
            <person name="Lu A."/>
            <person name="Plaumann P.-L."/>
            <person name="Amselem J."/>
            <person name="Pigne S."/>
            <person name="Auger A."/>
            <person name="Koch C."/>
            <person name="Dallery J.-F."/>
            <person name="O'Connell R.J."/>
        </authorList>
    </citation>
    <scope>NUCLEOTIDE SEQUENCE [LARGE SCALE GENOMIC DNA]</scope>
    <source>
        <strain evidence="10">CBS 520.97</strain>
    </source>
</reference>
<dbReference type="GeneID" id="87945576"/>
<evidence type="ECO:0000256" key="6">
    <source>
        <dbReference type="SAM" id="MobiDB-lite"/>
    </source>
</evidence>
<evidence type="ECO:0000256" key="5">
    <source>
        <dbReference type="PROSITE-ProRule" id="PRU00108"/>
    </source>
</evidence>
<accession>A0AAX4IL46</accession>
<protein>
    <submittedName>
        <fullName evidence="9">Homeobox domain, Zinc finger C2H2-type</fullName>
    </submittedName>
</protein>
<keyword evidence="1 5" id="KW-0238">DNA-binding</keyword>
<name>A0AAX4IL46_9PEZI</name>
<feature type="compositionally biased region" description="Low complexity" evidence="6">
    <location>
        <begin position="791"/>
        <end position="801"/>
    </location>
</feature>
<dbReference type="RefSeq" id="XP_062781283.1">
    <property type="nucleotide sequence ID" value="XM_062925232.1"/>
</dbReference>
<evidence type="ECO:0000313" key="9">
    <source>
        <dbReference type="EMBL" id="WQF84059.1"/>
    </source>
</evidence>
<dbReference type="PROSITE" id="PS50071">
    <property type="entry name" value="HOMEOBOX_2"/>
    <property type="match status" value="1"/>
</dbReference>
<dbReference type="PANTHER" id="PTHR11850">
    <property type="entry name" value="HOMEOBOX PROTEIN TRANSCRIPTION FACTORS"/>
    <property type="match status" value="1"/>
</dbReference>
<evidence type="ECO:0000259" key="8">
    <source>
        <dbReference type="PROSITE" id="PS50157"/>
    </source>
</evidence>
<dbReference type="AlphaFoldDB" id="A0AAX4IL46"/>
<feature type="domain" description="Homeobox" evidence="7">
    <location>
        <begin position="145"/>
        <end position="208"/>
    </location>
</feature>
<dbReference type="Gene3D" id="1.10.10.60">
    <property type="entry name" value="Homeodomain-like"/>
    <property type="match status" value="1"/>
</dbReference>
<evidence type="ECO:0000256" key="4">
    <source>
        <dbReference type="PROSITE-ProRule" id="PRU00042"/>
    </source>
</evidence>
<dbReference type="PROSITE" id="PS00028">
    <property type="entry name" value="ZINC_FINGER_C2H2_1"/>
    <property type="match status" value="1"/>
</dbReference>
<keyword evidence="2 5" id="KW-0371">Homeobox</keyword>
<feature type="region of interest" description="Disordered" evidence="6">
    <location>
        <begin position="272"/>
        <end position="353"/>
    </location>
</feature>
<keyword evidence="4" id="KW-0863">Zinc-finger</keyword>
<dbReference type="InterPro" id="IPR009057">
    <property type="entry name" value="Homeodomain-like_sf"/>
</dbReference>
<feature type="region of interest" description="Disordered" evidence="6">
    <location>
        <begin position="528"/>
        <end position="551"/>
    </location>
</feature>
<dbReference type="SUPFAM" id="SSF46689">
    <property type="entry name" value="Homeodomain-like"/>
    <property type="match status" value="1"/>
</dbReference>
<evidence type="ECO:0000313" key="10">
    <source>
        <dbReference type="Proteomes" id="UP001322277"/>
    </source>
</evidence>
<feature type="compositionally biased region" description="Basic residues" evidence="6">
    <location>
        <begin position="334"/>
        <end position="343"/>
    </location>
</feature>
<keyword evidence="3 5" id="KW-0539">Nucleus</keyword>
<dbReference type="GO" id="GO:0008270">
    <property type="term" value="F:zinc ion binding"/>
    <property type="evidence" value="ECO:0007669"/>
    <property type="project" value="UniProtKB-KW"/>
</dbReference>
<dbReference type="SMART" id="SM00389">
    <property type="entry name" value="HOX"/>
    <property type="match status" value="1"/>
</dbReference>
<evidence type="ECO:0000259" key="7">
    <source>
        <dbReference type="PROSITE" id="PS50071"/>
    </source>
</evidence>